<dbReference type="GO" id="GO:0016491">
    <property type="term" value="F:oxidoreductase activity"/>
    <property type="evidence" value="ECO:0007669"/>
    <property type="project" value="UniProtKB-KW"/>
</dbReference>
<organism evidence="5 6">
    <name type="scientific">Tieghemiomyces parasiticus</name>
    <dbReference type="NCBI Taxonomy" id="78921"/>
    <lineage>
        <taxon>Eukaryota</taxon>
        <taxon>Fungi</taxon>
        <taxon>Fungi incertae sedis</taxon>
        <taxon>Zoopagomycota</taxon>
        <taxon>Kickxellomycotina</taxon>
        <taxon>Dimargaritomycetes</taxon>
        <taxon>Dimargaritales</taxon>
        <taxon>Dimargaritaceae</taxon>
        <taxon>Tieghemiomyces</taxon>
    </lineage>
</organism>
<dbReference type="AlphaFoldDB" id="A0A9W7ZPX6"/>
<keyword evidence="6" id="KW-1185">Reference proteome</keyword>
<dbReference type="Proteomes" id="UP001150569">
    <property type="component" value="Unassembled WGS sequence"/>
</dbReference>
<evidence type="ECO:0000256" key="1">
    <source>
        <dbReference type="ARBA" id="ARBA00006484"/>
    </source>
</evidence>
<feature type="region of interest" description="Disordered" evidence="4">
    <location>
        <begin position="75"/>
        <end position="124"/>
    </location>
</feature>
<dbReference type="InterPro" id="IPR036291">
    <property type="entry name" value="NAD(P)-bd_dom_sf"/>
</dbReference>
<dbReference type="Pfam" id="PF00106">
    <property type="entry name" value="adh_short"/>
    <property type="match status" value="1"/>
</dbReference>
<gene>
    <name evidence="5" type="primary">RDH13_1</name>
    <name evidence="5" type="ORF">IWQ60_008956</name>
</gene>
<evidence type="ECO:0000256" key="3">
    <source>
        <dbReference type="RuleBase" id="RU000363"/>
    </source>
</evidence>
<dbReference type="PRINTS" id="PR00081">
    <property type="entry name" value="GDHRDH"/>
</dbReference>
<dbReference type="EMBL" id="JANBPT010000707">
    <property type="protein sequence ID" value="KAJ1914072.1"/>
    <property type="molecule type" value="Genomic_DNA"/>
</dbReference>
<name>A0A9W7ZPX6_9FUNG</name>
<proteinExistence type="inferred from homology"/>
<keyword evidence="2" id="KW-0560">Oxidoreductase</keyword>
<evidence type="ECO:0000256" key="4">
    <source>
        <dbReference type="SAM" id="MobiDB-lite"/>
    </source>
</evidence>
<reference evidence="5" key="1">
    <citation type="submission" date="2022-07" db="EMBL/GenBank/DDBJ databases">
        <title>Phylogenomic reconstructions and comparative analyses of Kickxellomycotina fungi.</title>
        <authorList>
            <person name="Reynolds N.K."/>
            <person name="Stajich J.E."/>
            <person name="Barry K."/>
            <person name="Grigoriev I.V."/>
            <person name="Crous P."/>
            <person name="Smith M.E."/>
        </authorList>
    </citation>
    <scope>NUCLEOTIDE SEQUENCE</scope>
    <source>
        <strain evidence="5">RSA 861</strain>
    </source>
</reference>
<evidence type="ECO:0000313" key="5">
    <source>
        <dbReference type="EMBL" id="KAJ1914072.1"/>
    </source>
</evidence>
<dbReference type="InterPro" id="IPR002347">
    <property type="entry name" value="SDR_fam"/>
</dbReference>
<dbReference type="CDD" id="cd05327">
    <property type="entry name" value="retinol-DH_like_SDR_c_like"/>
    <property type="match status" value="1"/>
</dbReference>
<sequence>MSDTTPSTSNVVVAQPSVIDQAQFWIGRQTALPNSWRCNLIGGLEFLSHFGEALFEGRISTRSRITRLVRMADLPPIEGGHTPNPGAGHNNDYYPRPRRSSGFDHTEEGEGTPLAPADQTDSRRPVAIVTGANSGCGYETTKALLQAGYFVVLACRSALAAEHAMDRIVQETDLRHMTFMELDLASLESVQGFVEAYRRRGWPLHVLVNNAGIMYTPYARTADGFESQWGVNHVGHFVLTMGLLPVIKRTVSWSPSDKQGNEKRSSFARIINVSSVAHLSEPKFDPAVLEDPAKYHPLVNYGMSKLANICFTAELSRRLAADPDLQGHHRITVNACHPGPVSTGLYRYTPGLSKLGTLLDMVLLSPAQGALTLIYLCLAPEVRDVSGVYFFDLEPRATSEAARSVQVQKQVWDYTVRQLTDKLPQAKDWA</sequence>
<protein>
    <submittedName>
        <fullName evidence="5">Retinol dehydrogenase 13</fullName>
    </submittedName>
</protein>
<dbReference type="OrthoDB" id="191139at2759"/>
<dbReference type="Gene3D" id="3.40.50.720">
    <property type="entry name" value="NAD(P)-binding Rossmann-like Domain"/>
    <property type="match status" value="1"/>
</dbReference>
<dbReference type="PANTHER" id="PTHR24320">
    <property type="entry name" value="RETINOL DEHYDROGENASE"/>
    <property type="match status" value="1"/>
</dbReference>
<comment type="caution">
    <text evidence="5">The sequence shown here is derived from an EMBL/GenBank/DDBJ whole genome shotgun (WGS) entry which is preliminary data.</text>
</comment>
<dbReference type="PANTHER" id="PTHR24320:SF148">
    <property type="entry name" value="NAD(P)-BINDING ROSSMANN-FOLD SUPERFAMILY PROTEIN"/>
    <property type="match status" value="1"/>
</dbReference>
<evidence type="ECO:0000313" key="6">
    <source>
        <dbReference type="Proteomes" id="UP001150569"/>
    </source>
</evidence>
<dbReference type="PRINTS" id="PR00080">
    <property type="entry name" value="SDRFAMILY"/>
</dbReference>
<accession>A0A9W7ZPX6</accession>
<evidence type="ECO:0000256" key="2">
    <source>
        <dbReference type="ARBA" id="ARBA00023002"/>
    </source>
</evidence>
<comment type="similarity">
    <text evidence="1 3">Belongs to the short-chain dehydrogenases/reductases (SDR) family.</text>
</comment>
<dbReference type="SUPFAM" id="SSF51735">
    <property type="entry name" value="NAD(P)-binding Rossmann-fold domains"/>
    <property type="match status" value="1"/>
</dbReference>